<reference evidence="1 2" key="1">
    <citation type="submission" date="2016-11" db="EMBL/GenBank/DDBJ databases">
        <authorList>
            <person name="Jaros S."/>
            <person name="Januszkiewicz K."/>
            <person name="Wedrychowicz H."/>
        </authorList>
    </citation>
    <scope>NUCLEOTIDE SEQUENCE [LARGE SCALE GENOMIC DNA]</scope>
    <source>
        <strain evidence="1 2">DSM 13106</strain>
    </source>
</reference>
<name>A0A1M5Z7Z3_9FIRM</name>
<keyword evidence="2" id="KW-1185">Reference proteome</keyword>
<accession>A0A1M5Z7Z3</accession>
<evidence type="ECO:0000313" key="2">
    <source>
        <dbReference type="Proteomes" id="UP000184389"/>
    </source>
</evidence>
<dbReference type="Proteomes" id="UP000184389">
    <property type="component" value="Unassembled WGS sequence"/>
</dbReference>
<protein>
    <submittedName>
        <fullName evidence="1">Uncharacterized protein</fullName>
    </submittedName>
</protein>
<dbReference type="EMBL" id="FQXR01000023">
    <property type="protein sequence ID" value="SHI20208.1"/>
    <property type="molecule type" value="Genomic_DNA"/>
</dbReference>
<gene>
    <name evidence="1" type="ORF">SAMN02745180_02827</name>
</gene>
<evidence type="ECO:0000313" key="1">
    <source>
        <dbReference type="EMBL" id="SHI20208.1"/>
    </source>
</evidence>
<organism evidence="1 2">
    <name type="scientific">Sporanaerobacter acetigenes DSM 13106</name>
    <dbReference type="NCBI Taxonomy" id="1123281"/>
    <lineage>
        <taxon>Bacteria</taxon>
        <taxon>Bacillati</taxon>
        <taxon>Bacillota</taxon>
        <taxon>Tissierellia</taxon>
        <taxon>Tissierellales</taxon>
        <taxon>Sporanaerobacteraceae</taxon>
        <taxon>Sporanaerobacter</taxon>
    </lineage>
</organism>
<sequence length="81" mass="8819">MPTITKITPNKGNILPIIPNGEPAVILKAIIVQNIPKIIATTEPIKDIPDGPRPGLILFIIIPPLIINLKRYKHSPPSLTC</sequence>
<proteinExistence type="predicted"/>
<dbReference type="STRING" id="1123281.SAMN02745180_02827"/>
<dbReference type="AlphaFoldDB" id="A0A1M5Z7Z3"/>